<name>A0A1N6EYN6_9MICO</name>
<dbReference type="Proteomes" id="UP000184699">
    <property type="component" value="Unassembled WGS sequence"/>
</dbReference>
<dbReference type="AlphaFoldDB" id="A0A1N6EYN6"/>
<dbReference type="STRING" id="232089.SAMN05443544_1582"/>
<dbReference type="SUPFAM" id="SSF55846">
    <property type="entry name" value="N-acetylmuramoyl-L-alanine amidase-like"/>
    <property type="match status" value="1"/>
</dbReference>
<dbReference type="PANTHER" id="PTHR30417">
    <property type="entry name" value="N-ACETYLMURAMOYL-L-ALANINE AMIDASE AMID"/>
    <property type="match status" value="1"/>
</dbReference>
<dbReference type="EC" id="3.5.1.28" evidence="2"/>
<accession>A0A1N6EYN6</accession>
<comment type="catalytic activity">
    <reaction evidence="1">
        <text>Hydrolyzes the link between N-acetylmuramoyl residues and L-amino acid residues in certain cell-wall glycopeptides.</text>
        <dbReference type="EC" id="3.5.1.28"/>
    </reaction>
</comment>
<dbReference type="EMBL" id="FSRJ01000002">
    <property type="protein sequence ID" value="SIN88152.1"/>
    <property type="molecule type" value="Genomic_DNA"/>
</dbReference>
<evidence type="ECO:0000313" key="8">
    <source>
        <dbReference type="Proteomes" id="UP000184699"/>
    </source>
</evidence>
<protein>
    <recommendedName>
        <fullName evidence="2">N-acetylmuramoyl-L-alanine amidase</fullName>
        <ecNumber evidence="2">3.5.1.28</ecNumber>
    </recommendedName>
</protein>
<evidence type="ECO:0000259" key="6">
    <source>
        <dbReference type="SMART" id="SM00644"/>
    </source>
</evidence>
<dbReference type="GO" id="GO:0071555">
    <property type="term" value="P:cell wall organization"/>
    <property type="evidence" value="ECO:0007669"/>
    <property type="project" value="UniProtKB-KW"/>
</dbReference>
<evidence type="ECO:0000256" key="3">
    <source>
        <dbReference type="ARBA" id="ARBA00022801"/>
    </source>
</evidence>
<keyword evidence="5" id="KW-0732">Signal</keyword>
<keyword evidence="4" id="KW-0961">Cell wall biogenesis/degradation</keyword>
<dbReference type="CDD" id="cd06583">
    <property type="entry name" value="PGRP"/>
    <property type="match status" value="1"/>
</dbReference>
<feature type="domain" description="N-acetylmuramoyl-L-alanine amidase" evidence="6">
    <location>
        <begin position="252"/>
        <end position="390"/>
    </location>
</feature>
<dbReference type="InterPro" id="IPR036505">
    <property type="entry name" value="Amidase/PGRP_sf"/>
</dbReference>
<evidence type="ECO:0000256" key="5">
    <source>
        <dbReference type="SAM" id="SignalP"/>
    </source>
</evidence>
<proteinExistence type="predicted"/>
<dbReference type="Gene3D" id="2.60.40.2700">
    <property type="match status" value="2"/>
</dbReference>
<dbReference type="GO" id="GO:0009254">
    <property type="term" value="P:peptidoglycan turnover"/>
    <property type="evidence" value="ECO:0007669"/>
    <property type="project" value="TreeGrafter"/>
</dbReference>
<dbReference type="FunFam" id="3.40.80.10:FF:000006">
    <property type="entry name" value="N-acetylmuramoyl-L-alanine amidase"/>
    <property type="match status" value="1"/>
</dbReference>
<dbReference type="Pfam" id="PF01510">
    <property type="entry name" value="Amidase_2"/>
    <property type="match status" value="1"/>
</dbReference>
<evidence type="ECO:0000256" key="1">
    <source>
        <dbReference type="ARBA" id="ARBA00001561"/>
    </source>
</evidence>
<organism evidence="7 8">
    <name type="scientific">Agromyces cerinus subsp. cerinus</name>
    <dbReference type="NCBI Taxonomy" id="232089"/>
    <lineage>
        <taxon>Bacteria</taxon>
        <taxon>Bacillati</taxon>
        <taxon>Actinomycetota</taxon>
        <taxon>Actinomycetes</taxon>
        <taxon>Micrococcales</taxon>
        <taxon>Microbacteriaceae</taxon>
        <taxon>Agromyces</taxon>
    </lineage>
</organism>
<gene>
    <name evidence="7" type="ORF">SAMN05443544_1582</name>
</gene>
<dbReference type="GO" id="GO:0008745">
    <property type="term" value="F:N-acetylmuramoyl-L-alanine amidase activity"/>
    <property type="evidence" value="ECO:0007669"/>
    <property type="project" value="UniProtKB-EC"/>
</dbReference>
<feature type="signal peptide" evidence="5">
    <location>
        <begin position="1"/>
        <end position="30"/>
    </location>
</feature>
<reference evidence="8" key="1">
    <citation type="submission" date="2016-11" db="EMBL/GenBank/DDBJ databases">
        <authorList>
            <person name="Varghese N."/>
            <person name="Submissions S."/>
        </authorList>
    </citation>
    <scope>NUCLEOTIDE SEQUENCE [LARGE SCALE GENOMIC DNA]</scope>
    <source>
        <strain evidence="8">DSM 8595</strain>
    </source>
</reference>
<feature type="chain" id="PRO_5039235739" description="N-acetylmuramoyl-L-alanine amidase" evidence="5">
    <location>
        <begin position="31"/>
        <end position="836"/>
    </location>
</feature>
<keyword evidence="3" id="KW-0378">Hydrolase</keyword>
<evidence type="ECO:0000313" key="7">
    <source>
        <dbReference type="EMBL" id="SIN88152.1"/>
    </source>
</evidence>
<dbReference type="InterPro" id="IPR051206">
    <property type="entry name" value="NAMLAA_amidase_2"/>
</dbReference>
<dbReference type="GO" id="GO:0009253">
    <property type="term" value="P:peptidoglycan catabolic process"/>
    <property type="evidence" value="ECO:0007669"/>
    <property type="project" value="InterPro"/>
</dbReference>
<dbReference type="SMART" id="SM00644">
    <property type="entry name" value="Ami_2"/>
    <property type="match status" value="1"/>
</dbReference>
<evidence type="ECO:0000256" key="2">
    <source>
        <dbReference type="ARBA" id="ARBA00011901"/>
    </source>
</evidence>
<dbReference type="InterPro" id="IPR002502">
    <property type="entry name" value="Amidase_domain"/>
</dbReference>
<sequence length="836" mass="86876">MSSELIRNVILKRGVPIGALALLLAVPATVATSAAAETPACGSVLGTDSLPAAFAAASTTFDVPEDLLAGLSYTQSRWDGHDGTVSADGGYGMFNLLDHAPTLERGGTATDSEREGASPLDRAAELTGLDESLIMADDAANVCGAAALLADYAGPEADADVPASYASAIDRFSDSDRFSERVFATIRAGAERKLADGTSVALAADPTLVQTATAENDPGTDCPAGLGCEWIEAPYAKSDPAAPDDTGSYGNHDLADRTGEGGPTIDYIVIHGTEGSYSTTLNLVQDPDYLAWNYTLRSSDGHVAQHLDPKDVGWHAGNWYVNMHSIGLEHESYAGTSGWFTEAMYQSSAALVKHLAGEYDIPLDRAHIIGHDQIPGTVNGNTASQHWDPGPYWDWDHYFELLGAPLGGAATTDVQAGDLVSVVAGSADNVQTLTGCSYRDATTGAATTGCATDTRVNYVDAYAAPSTTAQKATDPNQKTSGSQLVSNVASRITSGAPLVVVATDGEWVQVSWAGADVWVRNPAAAPVLRLTTAATLGNAGAAPVSVYGRAYPEAEAYAGTDVGVQGISALEATIAPGQSYVVADDEVAADYYNALTFDGSIPGDRTDVVGTTDYDQLWFAHRFVYAKASELALRTAEQNRNAVEGTGAPTVSGSARVGSRIEATTGTWSRSSLTGFVYQWLADGTPIDGATESSLTLTPALVGSDLSVRVTTADPVFAVVAQESTATRVQPGTIDELLAPKVAGRASVGRTLTVDTGAWSPEGEVAVQWLRDGEPVRGATKTEYRLNGHDLRHHVSVRITVTAPGYASKTVVTDAVRVTAGTAPHGHGGHGGHTLG</sequence>
<evidence type="ECO:0000256" key="4">
    <source>
        <dbReference type="ARBA" id="ARBA00023316"/>
    </source>
</evidence>
<keyword evidence="8" id="KW-1185">Reference proteome</keyword>
<dbReference type="PANTHER" id="PTHR30417:SF1">
    <property type="entry name" value="N-ACETYLMURAMOYL-L-ALANINE AMIDASE AMID"/>
    <property type="match status" value="1"/>
</dbReference>
<dbReference type="Gene3D" id="3.40.80.10">
    <property type="entry name" value="Peptidoglycan recognition protein-like"/>
    <property type="match status" value="1"/>
</dbReference>